<feature type="transmembrane region" description="Helical" evidence="1">
    <location>
        <begin position="20"/>
        <end position="42"/>
    </location>
</feature>
<accession>A0A0F9EDP3</accession>
<evidence type="ECO:0000256" key="1">
    <source>
        <dbReference type="SAM" id="Phobius"/>
    </source>
</evidence>
<keyword evidence="1" id="KW-0472">Membrane</keyword>
<feature type="transmembrane region" description="Helical" evidence="1">
    <location>
        <begin position="148"/>
        <end position="174"/>
    </location>
</feature>
<evidence type="ECO:0000313" key="3">
    <source>
        <dbReference type="EMBL" id="KKL22143.1"/>
    </source>
</evidence>
<feature type="domain" description="MASE9" evidence="2">
    <location>
        <begin position="70"/>
        <end position="227"/>
    </location>
</feature>
<proteinExistence type="predicted"/>
<feature type="transmembrane region" description="Helical" evidence="1">
    <location>
        <begin position="194"/>
        <end position="221"/>
    </location>
</feature>
<comment type="caution">
    <text evidence="3">The sequence shown here is derived from an EMBL/GenBank/DDBJ whole genome shotgun (WGS) entry which is preliminary data.</text>
</comment>
<feature type="transmembrane region" description="Helical" evidence="1">
    <location>
        <begin position="76"/>
        <end position="103"/>
    </location>
</feature>
<name>A0A0F9EDP3_9ZZZZ</name>
<dbReference type="AlphaFoldDB" id="A0A0F9EDP3"/>
<feature type="non-terminal residue" evidence="3">
    <location>
        <position position="296"/>
    </location>
</feature>
<dbReference type="EMBL" id="LAZR01037461">
    <property type="protein sequence ID" value="KKL22143.1"/>
    <property type="molecule type" value="Genomic_DNA"/>
</dbReference>
<dbReference type="Pfam" id="PF20972">
    <property type="entry name" value="MASE9"/>
    <property type="match status" value="1"/>
</dbReference>
<feature type="transmembrane region" description="Helical" evidence="1">
    <location>
        <begin position="115"/>
        <end position="136"/>
    </location>
</feature>
<organism evidence="3">
    <name type="scientific">marine sediment metagenome</name>
    <dbReference type="NCBI Taxonomy" id="412755"/>
    <lineage>
        <taxon>unclassified sequences</taxon>
        <taxon>metagenomes</taxon>
        <taxon>ecological metagenomes</taxon>
    </lineage>
</organism>
<keyword evidence="1" id="KW-0812">Transmembrane</keyword>
<keyword evidence="1" id="KW-1133">Transmembrane helix</keyword>
<reference evidence="3" key="1">
    <citation type="journal article" date="2015" name="Nature">
        <title>Complex archaea that bridge the gap between prokaryotes and eukaryotes.</title>
        <authorList>
            <person name="Spang A."/>
            <person name="Saw J.H."/>
            <person name="Jorgensen S.L."/>
            <person name="Zaremba-Niedzwiedzka K."/>
            <person name="Martijn J."/>
            <person name="Lind A.E."/>
            <person name="van Eijk R."/>
            <person name="Schleper C."/>
            <person name="Guy L."/>
            <person name="Ettema T.J."/>
        </authorList>
    </citation>
    <scope>NUCLEOTIDE SEQUENCE</scope>
</reference>
<evidence type="ECO:0000259" key="2">
    <source>
        <dbReference type="Pfam" id="PF20972"/>
    </source>
</evidence>
<protein>
    <recommendedName>
        <fullName evidence="2">MASE9 domain-containing protein</fullName>
    </recommendedName>
</protein>
<sequence length="296" mass="31520">MEQQRTQSTAKAREQATPRVLTLLVAAVTLGGAVLAALGVWNVQGQDLAALLLLALLAAIAERFDTSLYGDSRVSLAFVPIFSAILLFGLWGMAVVVTAAVVASAIGVHRPVRKTLFNFGALMLAGGASVLVLRPFGEASDPGRLPQVIGPAALAAAVNFTINSVLVAAAVGLSTGRRAWSVWNEKFRWLWPHYLVLGGLGLAIATAYTAMGLWGILVFLAPPLMMQISIKQYLDRTSNTVVELRTAHDQLQEAHAQVVEVVATLRRAYDGTLCALVTALDARDSETRGHSQRVAD</sequence>
<gene>
    <name evidence="3" type="ORF">LCGC14_2438380</name>
</gene>
<dbReference type="InterPro" id="IPR048430">
    <property type="entry name" value="MASE9"/>
</dbReference>